<feature type="compositionally biased region" description="Low complexity" evidence="1">
    <location>
        <begin position="314"/>
        <end position="325"/>
    </location>
</feature>
<dbReference type="AlphaFoldDB" id="A0A182T8V0"/>
<keyword evidence="3" id="KW-1185">Reference proteome</keyword>
<dbReference type="VEuPathDB" id="VectorBase:AMAM021954"/>
<evidence type="ECO:0000256" key="1">
    <source>
        <dbReference type="SAM" id="MobiDB-lite"/>
    </source>
</evidence>
<proteinExistence type="predicted"/>
<feature type="compositionally biased region" description="Polar residues" evidence="1">
    <location>
        <begin position="297"/>
        <end position="308"/>
    </location>
</feature>
<sequence>MVNLCSLLLKYNNFSKVDDDVFMYIDGILKNAFEIHKRQTDAKKELARLEEDIAQKQNRLPTSNVLDLRSPIKKRKVHSLDSSLSACKENVSILEDSTIFPHKSDSDVSSKLEQNILDSDEPFFVLTQTPPSPAVSPLREIVSSRNEPSNKPAAVRAVKLLFAEEMKSPKNIIRESRFSKHFQALESSPVTEDKPVGPTTASVTPNGKWTGKKCNGKVDSPNSEVTPAGLKRFHSLADSNSRFRQAKLNFVRQPKHSPGNEQEQPVNDTLFSDFVVPTPPSVASKSKFLRSLRMKKQSTMVSKGQSDGTVAKESSGASASSTTAGDGCNNPAGAPQDDENLDDINQTYCPGVESIARIGKNASIKIKKEPDSQREKRKPLNFSACVTNLQQKQQIDNRDSETDEVILLPSASLQSIVSVVESQHEHDKFVLELNEAKAKREQEAECLGIDHAWNNNVQRNNIEYGEPSRATNPFNRSFDKLREGLCNDCMKLYKFHTTRGVANDAARSKLPRNCRSCRLAQLHSTPPGFWDPDFLPTPE</sequence>
<evidence type="ECO:0000313" key="2">
    <source>
        <dbReference type="EnsemblMetazoa" id="AMAM021954-PA"/>
    </source>
</evidence>
<organism evidence="2 3">
    <name type="scientific">Anopheles maculatus</name>
    <dbReference type="NCBI Taxonomy" id="74869"/>
    <lineage>
        <taxon>Eukaryota</taxon>
        <taxon>Metazoa</taxon>
        <taxon>Ecdysozoa</taxon>
        <taxon>Arthropoda</taxon>
        <taxon>Hexapoda</taxon>
        <taxon>Insecta</taxon>
        <taxon>Pterygota</taxon>
        <taxon>Neoptera</taxon>
        <taxon>Endopterygota</taxon>
        <taxon>Diptera</taxon>
        <taxon>Nematocera</taxon>
        <taxon>Culicoidea</taxon>
        <taxon>Culicidae</taxon>
        <taxon>Anophelinae</taxon>
        <taxon>Anopheles</taxon>
        <taxon>Anopheles maculatus group</taxon>
    </lineage>
</organism>
<name>A0A182T8V0_9DIPT</name>
<dbReference type="Proteomes" id="UP000075901">
    <property type="component" value="Unassembled WGS sequence"/>
</dbReference>
<dbReference type="EnsemblMetazoa" id="AMAM021954-RA">
    <property type="protein sequence ID" value="AMAM021954-PA"/>
    <property type="gene ID" value="AMAM021954"/>
</dbReference>
<feature type="region of interest" description="Disordered" evidence="1">
    <location>
        <begin position="296"/>
        <end position="346"/>
    </location>
</feature>
<accession>A0A182T8V0</accession>
<reference evidence="2" key="2">
    <citation type="submission" date="2020-05" db="UniProtKB">
        <authorList>
            <consortium name="EnsemblMetazoa"/>
        </authorList>
    </citation>
    <scope>IDENTIFICATION</scope>
    <source>
        <strain evidence="2">maculatus3</strain>
    </source>
</reference>
<protein>
    <submittedName>
        <fullName evidence="2">Uncharacterized protein</fullName>
    </submittedName>
</protein>
<evidence type="ECO:0000313" key="3">
    <source>
        <dbReference type="Proteomes" id="UP000075901"/>
    </source>
</evidence>
<reference evidence="3" key="1">
    <citation type="submission" date="2013-09" db="EMBL/GenBank/DDBJ databases">
        <title>The Genome Sequence of Anopheles maculatus species B.</title>
        <authorList>
            <consortium name="The Broad Institute Genomics Platform"/>
            <person name="Neafsey D.E."/>
            <person name="Besansky N."/>
            <person name="Howell P."/>
            <person name="Walton C."/>
            <person name="Young S.K."/>
            <person name="Zeng Q."/>
            <person name="Gargeya S."/>
            <person name="Fitzgerald M."/>
            <person name="Haas B."/>
            <person name="Abouelleil A."/>
            <person name="Allen A.W."/>
            <person name="Alvarado L."/>
            <person name="Arachchi H.M."/>
            <person name="Berlin A.M."/>
            <person name="Chapman S.B."/>
            <person name="Gainer-Dewar J."/>
            <person name="Goldberg J."/>
            <person name="Griggs A."/>
            <person name="Gujja S."/>
            <person name="Hansen M."/>
            <person name="Howarth C."/>
            <person name="Imamovic A."/>
            <person name="Ireland A."/>
            <person name="Larimer J."/>
            <person name="McCowan C."/>
            <person name="Murphy C."/>
            <person name="Pearson M."/>
            <person name="Poon T.W."/>
            <person name="Priest M."/>
            <person name="Roberts A."/>
            <person name="Saif S."/>
            <person name="Shea T."/>
            <person name="Sisk P."/>
            <person name="Sykes S."/>
            <person name="Wortman J."/>
            <person name="Nusbaum C."/>
            <person name="Birren B."/>
        </authorList>
    </citation>
    <scope>NUCLEOTIDE SEQUENCE [LARGE SCALE GENOMIC DNA]</scope>
    <source>
        <strain evidence="3">maculatus3</strain>
    </source>
</reference>
<feature type="region of interest" description="Disordered" evidence="1">
    <location>
        <begin position="189"/>
        <end position="227"/>
    </location>
</feature>